<gene>
    <name evidence="2" type="ORF">JKP88DRAFT_299364</name>
</gene>
<comment type="caution">
    <text evidence="2">The sequence shown here is derived from an EMBL/GenBank/DDBJ whole genome shotgun (WGS) entry which is preliminary data.</text>
</comment>
<dbReference type="EMBL" id="JAFCMP010000036">
    <property type="protein sequence ID" value="KAG5190276.1"/>
    <property type="molecule type" value="Genomic_DNA"/>
</dbReference>
<dbReference type="InterPro" id="IPR013320">
    <property type="entry name" value="ConA-like_dom_sf"/>
</dbReference>
<dbReference type="OrthoDB" id="409136at2759"/>
<dbReference type="Gene3D" id="2.60.120.200">
    <property type="match status" value="1"/>
</dbReference>
<dbReference type="PANTHER" id="PTHR32401:SF48">
    <property type="entry name" value="LEGUME LECTIN DOMAIN-CONTAINING PROTEIN"/>
    <property type="match status" value="1"/>
</dbReference>
<dbReference type="AlphaFoldDB" id="A0A835ZC19"/>
<dbReference type="SUPFAM" id="SSF49899">
    <property type="entry name" value="Concanavalin A-like lectins/glucanases"/>
    <property type="match status" value="1"/>
</dbReference>
<protein>
    <submittedName>
        <fullName evidence="2">Concanavalin A-like lectin/glucanase domain-containing protein</fullName>
    </submittedName>
</protein>
<comment type="similarity">
    <text evidence="1">Belongs to the leguminous lectin family.</text>
</comment>
<dbReference type="CDD" id="cd01951">
    <property type="entry name" value="lectin_L-type"/>
    <property type="match status" value="1"/>
</dbReference>
<dbReference type="InterPro" id="IPR050258">
    <property type="entry name" value="Leguminous_Lectin"/>
</dbReference>
<keyword evidence="2" id="KW-0430">Lectin</keyword>
<dbReference type="PANTHER" id="PTHR32401">
    <property type="entry name" value="CONCANAVALIN A-LIKE LECTIN FAMILY PROTEIN"/>
    <property type="match status" value="1"/>
</dbReference>
<evidence type="ECO:0000256" key="1">
    <source>
        <dbReference type="ARBA" id="ARBA00007606"/>
    </source>
</evidence>
<evidence type="ECO:0000313" key="2">
    <source>
        <dbReference type="EMBL" id="KAG5190276.1"/>
    </source>
</evidence>
<organism evidence="2 3">
    <name type="scientific">Tribonema minus</name>
    <dbReference type="NCBI Taxonomy" id="303371"/>
    <lineage>
        <taxon>Eukaryota</taxon>
        <taxon>Sar</taxon>
        <taxon>Stramenopiles</taxon>
        <taxon>Ochrophyta</taxon>
        <taxon>PX clade</taxon>
        <taxon>Xanthophyceae</taxon>
        <taxon>Tribonematales</taxon>
        <taxon>Tribonemataceae</taxon>
        <taxon>Tribonema</taxon>
    </lineage>
</organism>
<dbReference type="Proteomes" id="UP000664859">
    <property type="component" value="Unassembled WGS sequence"/>
</dbReference>
<keyword evidence="3" id="KW-1185">Reference proteome</keyword>
<dbReference type="GO" id="GO:0030246">
    <property type="term" value="F:carbohydrate binding"/>
    <property type="evidence" value="ECO:0007669"/>
    <property type="project" value="UniProtKB-KW"/>
</dbReference>
<proteinExistence type="inferred from homology"/>
<sequence length="288" mass="31049">MSYRCSTLDGINSLCRARGADGFAFIVQGDNPSALGATGRGLGYEGIRNALAIEFDTYYNPELLDAYENHVAVVTRGNEGGASAHHAFALGTAAAVPDLSEGAHAARVVYTPFFDAQVLQMGLLDPSPYATTFLESGHFASGGFSDWGSGIGLLYVYIDDMLRPRLVVPLNLEGTLSLTHGRAWVGFTAATGAETFQTHDLLDWRFAALRLTRPPTAAADWCGSGGACPAAAQLVVTAAARGAAPSSTTITLHFVAAVRHYRWLQLRTWLWYQLMRVHIWGACRHWEA</sequence>
<accession>A0A835ZC19</accession>
<name>A0A835ZC19_9STRA</name>
<evidence type="ECO:0000313" key="3">
    <source>
        <dbReference type="Proteomes" id="UP000664859"/>
    </source>
</evidence>
<reference evidence="2" key="1">
    <citation type="submission" date="2021-02" db="EMBL/GenBank/DDBJ databases">
        <title>First Annotated Genome of the Yellow-green Alga Tribonema minus.</title>
        <authorList>
            <person name="Mahan K.M."/>
        </authorList>
    </citation>
    <scope>NUCLEOTIDE SEQUENCE</scope>
    <source>
        <strain evidence="2">UTEX B ZZ1240</strain>
    </source>
</reference>
<dbReference type="InterPro" id="IPR056573">
    <property type="entry name" value="Lectin_L-type_dom"/>
</dbReference>